<evidence type="ECO:0000259" key="3">
    <source>
        <dbReference type="Pfam" id="PF05368"/>
    </source>
</evidence>
<dbReference type="Proteomes" id="UP000039046">
    <property type="component" value="Unassembled WGS sequence"/>
</dbReference>
<dbReference type="PANTHER" id="PTHR47706">
    <property type="entry name" value="NMRA-LIKE FAMILY PROTEIN"/>
    <property type="match status" value="1"/>
</dbReference>
<dbReference type="SUPFAM" id="SSF51735">
    <property type="entry name" value="NAD(P)-binding Rossmann-fold domains"/>
    <property type="match status" value="1"/>
</dbReference>
<dbReference type="AlphaFoldDB" id="A0A0A1T4J5"/>
<dbReference type="InterPro" id="IPR036291">
    <property type="entry name" value="NAD(P)-bd_dom_sf"/>
</dbReference>
<dbReference type="PANTHER" id="PTHR47706:SF5">
    <property type="entry name" value="ISOFLAVONE REDUCTASE"/>
    <property type="match status" value="1"/>
</dbReference>
<reference evidence="4 5" key="1">
    <citation type="journal article" date="2015" name="Genome Announc.">
        <title>Draft Genome Sequence and Gene Annotation of the Entomopathogenic Fungus Verticillium hemipterigenum.</title>
        <authorList>
            <person name="Horn F."/>
            <person name="Habel A."/>
            <person name="Scharf D.H."/>
            <person name="Dworschak J."/>
            <person name="Brakhage A.A."/>
            <person name="Guthke R."/>
            <person name="Hertweck C."/>
            <person name="Linde J."/>
        </authorList>
    </citation>
    <scope>NUCLEOTIDE SEQUENCE [LARGE SCALE GENOMIC DNA]</scope>
</reference>
<dbReference type="OrthoDB" id="419598at2759"/>
<accession>A0A0A1T4J5</accession>
<protein>
    <recommendedName>
        <fullName evidence="3">NmrA-like domain-containing protein</fullName>
    </recommendedName>
</protein>
<gene>
    <name evidence="4" type="ORF">VHEMI00445</name>
</gene>
<name>A0A0A1T4J5_9HYPO</name>
<keyword evidence="5" id="KW-1185">Reference proteome</keyword>
<dbReference type="InterPro" id="IPR008030">
    <property type="entry name" value="NmrA-like"/>
</dbReference>
<feature type="domain" description="NmrA-like" evidence="3">
    <location>
        <begin position="4"/>
        <end position="256"/>
    </location>
</feature>
<dbReference type="Pfam" id="PF05368">
    <property type="entry name" value="NmrA"/>
    <property type="match status" value="1"/>
</dbReference>
<dbReference type="EMBL" id="CDHN01000001">
    <property type="protein sequence ID" value="CEJ80249.1"/>
    <property type="molecule type" value="Genomic_DNA"/>
</dbReference>
<dbReference type="Gene3D" id="3.40.50.720">
    <property type="entry name" value="NAD(P)-binding Rossmann-like Domain"/>
    <property type="match status" value="1"/>
</dbReference>
<proteinExistence type="predicted"/>
<keyword evidence="1" id="KW-0521">NADP</keyword>
<evidence type="ECO:0000256" key="2">
    <source>
        <dbReference type="ARBA" id="ARBA00023002"/>
    </source>
</evidence>
<dbReference type="HOGENOM" id="CLU_044876_4_0_1"/>
<dbReference type="InterPro" id="IPR051609">
    <property type="entry name" value="NmrA/Isoflavone_reductase-like"/>
</dbReference>
<dbReference type="GO" id="GO:0016491">
    <property type="term" value="F:oxidoreductase activity"/>
    <property type="evidence" value="ECO:0007669"/>
    <property type="project" value="UniProtKB-KW"/>
</dbReference>
<keyword evidence="2" id="KW-0560">Oxidoreductase</keyword>
<evidence type="ECO:0000256" key="1">
    <source>
        <dbReference type="ARBA" id="ARBA00022857"/>
    </source>
</evidence>
<evidence type="ECO:0000313" key="5">
    <source>
        <dbReference type="Proteomes" id="UP000039046"/>
    </source>
</evidence>
<sequence length="316" mass="34814">MMRIAVAGGCGLGYLIATGLSQAETAYNVVVLSRTLRREFAPFGIQVHVVDYTDKASLQFALQGIDLVISTISGNEQLNLINAAGHGRIRYFVPSEFEGSLSHRPSPHRDTQDRGSSQALALLQQWGDASRMKYTVFSCGIFMEHFHPFGLGSFSIGHGAGVANVGDYLLDMTLGIAEYPEKTAKGTTVRICLTSIYDVVRFIIAAVDIGPKHWPKEYTLRGDKLSLRDVVDACGQARGAQFEHSTVKYGELTSYITYFTQTGQQDRVSYYQRLLETANGRYEFSRATLNEAVDKSSRADVKPVNFKTWLASALTG</sequence>
<organism evidence="4 5">
    <name type="scientific">[Torrubiella] hemipterigena</name>
    <dbReference type="NCBI Taxonomy" id="1531966"/>
    <lineage>
        <taxon>Eukaryota</taxon>
        <taxon>Fungi</taxon>
        <taxon>Dikarya</taxon>
        <taxon>Ascomycota</taxon>
        <taxon>Pezizomycotina</taxon>
        <taxon>Sordariomycetes</taxon>
        <taxon>Hypocreomycetidae</taxon>
        <taxon>Hypocreales</taxon>
        <taxon>Clavicipitaceae</taxon>
        <taxon>Clavicipitaceae incertae sedis</taxon>
        <taxon>'Torrubiella' clade</taxon>
    </lineage>
</organism>
<evidence type="ECO:0000313" key="4">
    <source>
        <dbReference type="EMBL" id="CEJ80249.1"/>
    </source>
</evidence>